<dbReference type="RefSeq" id="WP_012938502.1">
    <property type="nucleotide sequence ID" value="NC_013740.1"/>
</dbReference>
<name>D2RKB1_ACIFV</name>
<dbReference type="OrthoDB" id="9899369at2"/>
<dbReference type="GeneID" id="78334856"/>
<keyword evidence="3" id="KW-1185">Reference proteome</keyword>
<keyword evidence="1" id="KW-1133">Transmembrane helix</keyword>
<dbReference type="STRING" id="591001.Acfer_1148"/>
<accession>D2RKB1</accession>
<reference evidence="2 3" key="1">
    <citation type="journal article" date="2010" name="Stand. Genomic Sci.">
        <title>Complete genome sequence of Acidaminococcus fermentans type strain (VR4).</title>
        <authorList>
            <person name="Chang Y.J."/>
            <person name="Pukall R."/>
            <person name="Saunders E."/>
            <person name="Lapidus A."/>
            <person name="Copeland A."/>
            <person name="Nolan M."/>
            <person name="Glavina Del Rio T."/>
            <person name="Lucas S."/>
            <person name="Chen F."/>
            <person name="Tice H."/>
            <person name="Cheng J.F."/>
            <person name="Han C."/>
            <person name="Detter J.C."/>
            <person name="Bruce D."/>
            <person name="Goodwin L."/>
            <person name="Pitluck S."/>
            <person name="Mikhailova N."/>
            <person name="Liolios K."/>
            <person name="Pati A."/>
            <person name="Ivanova N."/>
            <person name="Mavromatis K."/>
            <person name="Chen A."/>
            <person name="Palaniappan K."/>
            <person name="Land M."/>
            <person name="Hauser L."/>
            <person name="Jeffries C.D."/>
            <person name="Brettin T."/>
            <person name="Rohde M."/>
            <person name="Goker M."/>
            <person name="Bristow J."/>
            <person name="Eisen J.A."/>
            <person name="Markowitz V."/>
            <person name="Hugenholtz P."/>
            <person name="Kyrpides N.C."/>
            <person name="Klenk H.P."/>
        </authorList>
    </citation>
    <scope>NUCLEOTIDE SEQUENCE [LARGE SCALE GENOMIC DNA]</scope>
    <source>
        <strain evidence="3">ATCC 25085 / DSM 20731 / CCUG 9996 / CIP 106432 / VR4</strain>
    </source>
</reference>
<dbReference type="AlphaFoldDB" id="D2RKB1"/>
<organism evidence="2 3">
    <name type="scientific">Acidaminococcus fermentans (strain ATCC 25085 / DSM 20731 / CCUG 9996 / CIP 106432 / VR4)</name>
    <dbReference type="NCBI Taxonomy" id="591001"/>
    <lineage>
        <taxon>Bacteria</taxon>
        <taxon>Bacillati</taxon>
        <taxon>Bacillota</taxon>
        <taxon>Negativicutes</taxon>
        <taxon>Acidaminococcales</taxon>
        <taxon>Acidaminococcaceae</taxon>
        <taxon>Acidaminococcus</taxon>
    </lineage>
</organism>
<dbReference type="KEGG" id="afn:Acfer_1148"/>
<feature type="transmembrane region" description="Helical" evidence="1">
    <location>
        <begin position="34"/>
        <end position="53"/>
    </location>
</feature>
<evidence type="ECO:0000256" key="1">
    <source>
        <dbReference type="SAM" id="Phobius"/>
    </source>
</evidence>
<feature type="transmembrane region" description="Helical" evidence="1">
    <location>
        <begin position="6"/>
        <end position="27"/>
    </location>
</feature>
<dbReference type="eggNOG" id="ENOG502ZUN5">
    <property type="taxonomic scope" value="Bacteria"/>
</dbReference>
<evidence type="ECO:0000313" key="2">
    <source>
        <dbReference type="EMBL" id="ADB47513.1"/>
    </source>
</evidence>
<dbReference type="HOGENOM" id="CLU_1891628_0_0_9"/>
<feature type="transmembrane region" description="Helical" evidence="1">
    <location>
        <begin position="105"/>
        <end position="129"/>
    </location>
</feature>
<proteinExistence type="predicted"/>
<evidence type="ECO:0000313" key="3">
    <source>
        <dbReference type="Proteomes" id="UP000001902"/>
    </source>
</evidence>
<dbReference type="EMBL" id="CP001859">
    <property type="protein sequence ID" value="ADB47513.1"/>
    <property type="molecule type" value="Genomic_DNA"/>
</dbReference>
<feature type="transmembrane region" description="Helical" evidence="1">
    <location>
        <begin position="73"/>
        <end position="93"/>
    </location>
</feature>
<keyword evidence="1" id="KW-0812">Transmembrane</keyword>
<protein>
    <submittedName>
        <fullName evidence="2">Uncharacterized protein</fullName>
    </submittedName>
</protein>
<dbReference type="Proteomes" id="UP000001902">
    <property type="component" value="Chromosome"/>
</dbReference>
<keyword evidence="1" id="KW-0472">Membrane</keyword>
<gene>
    <name evidence="2" type="ordered locus">Acfer_1148</name>
</gene>
<sequence length="134" mass="15271">MIEDSQNSCLYAMSILLLLNLIIIIWDRQVQDKILYVINAVLAGTEITTYFILESLPLGWGADYPHLGFLPFLWVGSIVGIVLLSYFILWDFFDAHRKTWWGKTGMTFLILAHIAIIAVGLFILFGALYSLKWG</sequence>